<evidence type="ECO:0000256" key="3">
    <source>
        <dbReference type="SAM" id="MobiDB-lite"/>
    </source>
</evidence>
<dbReference type="PANTHER" id="PTHR21467">
    <property type="entry name" value="PROTEIN PHOSPHATASE 4 REGULATORY SUBUNIT 4 PPP4R4"/>
    <property type="match status" value="1"/>
</dbReference>
<dbReference type="Pfam" id="PF02985">
    <property type="entry name" value="HEAT"/>
    <property type="match status" value="2"/>
</dbReference>
<dbReference type="InterPro" id="IPR016024">
    <property type="entry name" value="ARM-type_fold"/>
</dbReference>
<keyword evidence="5" id="KW-1185">Reference proteome</keyword>
<dbReference type="InterPro" id="IPR021133">
    <property type="entry name" value="HEAT_type_2"/>
</dbReference>
<feature type="region of interest" description="Disordered" evidence="3">
    <location>
        <begin position="1"/>
        <end position="29"/>
    </location>
</feature>
<evidence type="ECO:0000313" key="6">
    <source>
        <dbReference type="WBParaSite" id="nOo.2.0.1.t04734-RA"/>
    </source>
</evidence>
<gene>
    <name evidence="4" type="ORF">NOO_LOCUS4734</name>
</gene>
<feature type="region of interest" description="Disordered" evidence="3">
    <location>
        <begin position="829"/>
        <end position="879"/>
    </location>
</feature>
<keyword evidence="1" id="KW-0677">Repeat</keyword>
<dbReference type="GO" id="GO:0019888">
    <property type="term" value="F:protein phosphatase regulator activity"/>
    <property type="evidence" value="ECO:0007669"/>
    <property type="project" value="TreeGrafter"/>
</dbReference>
<feature type="repeat" description="HEAT" evidence="2">
    <location>
        <begin position="418"/>
        <end position="453"/>
    </location>
</feature>
<evidence type="ECO:0000256" key="2">
    <source>
        <dbReference type="PROSITE-ProRule" id="PRU00103"/>
    </source>
</evidence>
<dbReference type="Gene3D" id="1.25.10.10">
    <property type="entry name" value="Leucine-rich Repeat Variant"/>
    <property type="match status" value="1"/>
</dbReference>
<feature type="repeat" description="HEAT" evidence="2">
    <location>
        <begin position="228"/>
        <end position="266"/>
    </location>
</feature>
<dbReference type="WBParaSite" id="nOo.2.0.1.t04734-RA">
    <property type="protein sequence ID" value="nOo.2.0.1.t04734-RA"/>
    <property type="gene ID" value="nOo.2.0.1.g04734"/>
</dbReference>
<proteinExistence type="predicted"/>
<dbReference type="GO" id="GO:0005829">
    <property type="term" value="C:cytosol"/>
    <property type="evidence" value="ECO:0007669"/>
    <property type="project" value="TreeGrafter"/>
</dbReference>
<reference evidence="6" key="1">
    <citation type="submission" date="2016-06" db="UniProtKB">
        <authorList>
            <consortium name="WormBaseParasite"/>
        </authorList>
    </citation>
    <scope>IDENTIFICATION</scope>
</reference>
<evidence type="ECO:0000313" key="5">
    <source>
        <dbReference type="Proteomes" id="UP000271087"/>
    </source>
</evidence>
<dbReference type="Proteomes" id="UP000271087">
    <property type="component" value="Unassembled WGS sequence"/>
</dbReference>
<dbReference type="PANTHER" id="PTHR21467:SF0">
    <property type="entry name" value="SERINE_THREONINE-PROTEIN PHOSPHATASE 4 REGULATORY SUBUNIT 4"/>
    <property type="match status" value="1"/>
</dbReference>
<dbReference type="GO" id="GO:0008287">
    <property type="term" value="C:protein serine/threonine phosphatase complex"/>
    <property type="evidence" value="ECO:0007669"/>
    <property type="project" value="TreeGrafter"/>
</dbReference>
<evidence type="ECO:0000256" key="1">
    <source>
        <dbReference type="ARBA" id="ARBA00022737"/>
    </source>
</evidence>
<feature type="compositionally biased region" description="Acidic residues" evidence="3">
    <location>
        <begin position="12"/>
        <end position="28"/>
    </location>
</feature>
<reference evidence="4 5" key="2">
    <citation type="submission" date="2018-08" db="EMBL/GenBank/DDBJ databases">
        <authorList>
            <person name="Laetsch R D."/>
            <person name="Stevens L."/>
            <person name="Kumar S."/>
            <person name="Blaxter L. M."/>
        </authorList>
    </citation>
    <scope>NUCLEOTIDE SEQUENCE [LARGE SCALE GENOMIC DNA]</scope>
</reference>
<dbReference type="InterPro" id="IPR039918">
    <property type="entry name" value="PPP4R4"/>
</dbReference>
<dbReference type="EMBL" id="UYRW01001117">
    <property type="protein sequence ID" value="VDK74271.1"/>
    <property type="molecule type" value="Genomic_DNA"/>
</dbReference>
<evidence type="ECO:0000313" key="4">
    <source>
        <dbReference type="EMBL" id="VDK74271.1"/>
    </source>
</evidence>
<dbReference type="PROSITE" id="PS50077">
    <property type="entry name" value="HEAT_REPEAT"/>
    <property type="match status" value="2"/>
</dbReference>
<protein>
    <submittedName>
        <fullName evidence="6">HEAT repeat family protein</fullName>
    </submittedName>
</protein>
<dbReference type="InterPro" id="IPR011989">
    <property type="entry name" value="ARM-like"/>
</dbReference>
<sequence>MSSTEVDKDGEIQDEEIQDEETLDEETEQFQKTIDWESLLNPTNDPDLADLFQSPVDDAINTLKTGREIQKISIFRTLGKLIETDGEEVIEKVMPIIQQLLDEECSNLDLQCEAAVAYKNIYRNSNLTVYVPGLSDVILSGILQNAAQQKDNCKTTDNFVDSVAAAVWLETLVEIIDHIPVSQLKQLVLPLTILQAETSQRAQRRVLASKLIDKLCANLESIDIRRDIVPCVQMLCNDPNSNVRSSMAQHLAAVAESLRALNKINREMLRNPSDCASALVPCLVQLCKDTEVGTRETALNTISLCIPFISKEQRKYSIVPLLKRSIEQAMNAQDETFSVVTRNLGQWIDLLKDVLTTRDNNWFLDTYIRITNLSRCLSSNDESNGISTNIQASVRRMCAYNFPYMVLKYGGNSLKDHFLPILESFCSDPDDEVRSAVASAFHELVKLMPNESALLLPLFELIRGSPAEVVGHLMDTFDQILPALYKFVSEPNNCKVTRSQLDHIVIGCNRLIRGTSSWRSHHSYLQNIVVLRQLIPVKDLFISFVPMLKQEVLTTRAIPCRIAASVTLLLFMRENPSKVDRQSIIGFFVHTIGKHQNCHRRRLLLDIIPEIIANFSRKFFHEHFLIPILEMANDKVISIRLQLCHILSKIKANLYLPQDEEILQKIEGIIRELLSKEQNSPTRQLIQTYACELSRTETRTNSDKSDELKEKAEDEIWNQKEPAMEVLEEANNNTTREHFSEKRINEKVVGRSDKASWRTNVQHTKTAIVRPQPQIVVVQRSPSPMPRKFQITTDERKSRLPLATSQNGRDLDVKYKTATVTAVKSALPPINRRGSTEMTAKSRLSAGHRNSAASLAPKPSTGSAADKTSASSLKVRRSSVTPIMSRSTSFLNGPSGLMPSRSIDSIPSLSQGLIKVRSFSNIAKTPTHLSMKVKTIN</sequence>
<organism evidence="6">
    <name type="scientific">Onchocerca ochengi</name>
    <name type="common">Filarial nematode worm</name>
    <dbReference type="NCBI Taxonomy" id="42157"/>
    <lineage>
        <taxon>Eukaryota</taxon>
        <taxon>Metazoa</taxon>
        <taxon>Ecdysozoa</taxon>
        <taxon>Nematoda</taxon>
        <taxon>Chromadorea</taxon>
        <taxon>Rhabditida</taxon>
        <taxon>Spirurina</taxon>
        <taxon>Spiruromorpha</taxon>
        <taxon>Filarioidea</taxon>
        <taxon>Onchocercidae</taxon>
        <taxon>Onchocerca</taxon>
    </lineage>
</organism>
<feature type="compositionally biased region" description="Polar residues" evidence="3">
    <location>
        <begin position="860"/>
        <end position="879"/>
    </location>
</feature>
<name>A0A182E9M1_ONCOC</name>
<dbReference type="AlphaFoldDB" id="A0A182E9M1"/>
<dbReference type="SUPFAM" id="SSF48371">
    <property type="entry name" value="ARM repeat"/>
    <property type="match status" value="1"/>
</dbReference>
<dbReference type="OrthoDB" id="340346at2759"/>
<accession>A0A182E9M1</accession>
<dbReference type="STRING" id="42157.A0A182E9M1"/>
<feature type="compositionally biased region" description="Basic and acidic residues" evidence="3">
    <location>
        <begin position="1"/>
        <end position="11"/>
    </location>
</feature>
<dbReference type="InterPro" id="IPR000357">
    <property type="entry name" value="HEAT"/>
</dbReference>